<organism evidence="5 6">
    <name type="scientific">Lysinimonas soli</name>
    <dbReference type="NCBI Taxonomy" id="1074233"/>
    <lineage>
        <taxon>Bacteria</taxon>
        <taxon>Bacillati</taxon>
        <taxon>Actinomycetota</taxon>
        <taxon>Actinomycetes</taxon>
        <taxon>Micrococcales</taxon>
        <taxon>Microbacteriaceae</taxon>
        <taxon>Lysinimonas</taxon>
    </lineage>
</organism>
<gene>
    <name evidence="5" type="ORF">ACFPJ4_14220</name>
</gene>
<keyword evidence="2 5" id="KW-0808">Transferase</keyword>
<dbReference type="GO" id="GO:0016757">
    <property type="term" value="F:glycosyltransferase activity"/>
    <property type="evidence" value="ECO:0007669"/>
    <property type="project" value="UniProtKB-KW"/>
</dbReference>
<evidence type="ECO:0000259" key="3">
    <source>
        <dbReference type="Pfam" id="PF00534"/>
    </source>
</evidence>
<dbReference type="PANTHER" id="PTHR12526:SF627">
    <property type="entry name" value="D-RHAMNOSYLTRANSFERASE WBPZ"/>
    <property type="match status" value="1"/>
</dbReference>
<dbReference type="PANTHER" id="PTHR12526">
    <property type="entry name" value="GLYCOSYLTRANSFERASE"/>
    <property type="match status" value="1"/>
</dbReference>
<dbReference type="InterPro" id="IPR028098">
    <property type="entry name" value="Glyco_trans_4-like_N"/>
</dbReference>
<accession>A0ABW0NTH6</accession>
<comment type="caution">
    <text evidence="5">The sequence shown here is derived from an EMBL/GenBank/DDBJ whole genome shotgun (WGS) entry which is preliminary data.</text>
</comment>
<dbReference type="Proteomes" id="UP001596039">
    <property type="component" value="Unassembled WGS sequence"/>
</dbReference>
<evidence type="ECO:0000313" key="5">
    <source>
        <dbReference type="EMBL" id="MFC5503400.1"/>
    </source>
</evidence>
<sequence>MADSIHTARWIGQFVDQPIDFVLFPSTPNRRLHPLIAGWAAGEQNMTVRVVPFAGALSIPLWGLDLIFRDRVRGLLLRRVLRRVSPDYIHALELQHGGYITSRAIDRLSKHPPFIATNWGSDIFWFQQYPSHRRRLAHLLEQAAFYSAECQRDVDLARALGFRGLAFPVFPNTGGFPRQVLARPTSAPSTRHVIAVKGYQGWVGRAIIALKVIERLKDQLKDFRIVIFSANLTTQRFAAGVAKRTGLDISWHSKKSLSHDQMMDIFASARAYVGVSLSDGISTSLLESMVNGAFPLQTNTSCASEWITSGLSGFSIDPDDPDSLAEDLARVVRDDALVDAAAAINAETARTRLDDRIGRSYAFAFYDLSSSSDISSA</sequence>
<protein>
    <submittedName>
        <fullName evidence="5">Glycosyltransferase</fullName>
        <ecNumber evidence="5">2.4.-.-</ecNumber>
    </submittedName>
</protein>
<keyword evidence="1 5" id="KW-0328">Glycosyltransferase</keyword>
<dbReference type="Pfam" id="PF00534">
    <property type="entry name" value="Glycos_transf_1"/>
    <property type="match status" value="1"/>
</dbReference>
<dbReference type="Gene3D" id="3.40.50.2000">
    <property type="entry name" value="Glycogen Phosphorylase B"/>
    <property type="match status" value="2"/>
</dbReference>
<evidence type="ECO:0000313" key="6">
    <source>
        <dbReference type="Proteomes" id="UP001596039"/>
    </source>
</evidence>
<dbReference type="Pfam" id="PF13477">
    <property type="entry name" value="Glyco_trans_4_2"/>
    <property type="match status" value="1"/>
</dbReference>
<evidence type="ECO:0000256" key="1">
    <source>
        <dbReference type="ARBA" id="ARBA00022676"/>
    </source>
</evidence>
<feature type="domain" description="Glycosyl transferase family 1" evidence="3">
    <location>
        <begin position="208"/>
        <end position="337"/>
    </location>
</feature>
<keyword evidence="6" id="KW-1185">Reference proteome</keyword>
<proteinExistence type="predicted"/>
<feature type="domain" description="Glycosyltransferase subfamily 4-like N-terminal" evidence="4">
    <location>
        <begin position="77"/>
        <end position="143"/>
    </location>
</feature>
<name>A0ABW0NTH6_9MICO</name>
<evidence type="ECO:0000256" key="2">
    <source>
        <dbReference type="ARBA" id="ARBA00022679"/>
    </source>
</evidence>
<dbReference type="InterPro" id="IPR001296">
    <property type="entry name" value="Glyco_trans_1"/>
</dbReference>
<dbReference type="SUPFAM" id="SSF53756">
    <property type="entry name" value="UDP-Glycosyltransferase/glycogen phosphorylase"/>
    <property type="match status" value="1"/>
</dbReference>
<evidence type="ECO:0000259" key="4">
    <source>
        <dbReference type="Pfam" id="PF13477"/>
    </source>
</evidence>
<reference evidence="6" key="1">
    <citation type="journal article" date="2019" name="Int. J. Syst. Evol. Microbiol.">
        <title>The Global Catalogue of Microorganisms (GCM) 10K type strain sequencing project: providing services to taxonomists for standard genome sequencing and annotation.</title>
        <authorList>
            <consortium name="The Broad Institute Genomics Platform"/>
            <consortium name="The Broad Institute Genome Sequencing Center for Infectious Disease"/>
            <person name="Wu L."/>
            <person name="Ma J."/>
        </authorList>
    </citation>
    <scope>NUCLEOTIDE SEQUENCE [LARGE SCALE GENOMIC DNA]</scope>
    <source>
        <strain evidence="6">CGMCC 4.6997</strain>
    </source>
</reference>
<dbReference type="RefSeq" id="WP_386741115.1">
    <property type="nucleotide sequence ID" value="NZ_JBHSMG010000005.1"/>
</dbReference>
<dbReference type="EC" id="2.4.-.-" evidence="5"/>
<dbReference type="EMBL" id="JBHSMG010000005">
    <property type="protein sequence ID" value="MFC5503400.1"/>
    <property type="molecule type" value="Genomic_DNA"/>
</dbReference>